<evidence type="ECO:0000256" key="2">
    <source>
        <dbReference type="ARBA" id="ARBA00022617"/>
    </source>
</evidence>
<dbReference type="PANTHER" id="PTHR37823">
    <property type="entry name" value="CYTOCHROME C-553-LIKE"/>
    <property type="match status" value="1"/>
</dbReference>
<dbReference type="InterPro" id="IPR054782">
    <property type="entry name" value="Cytochro_C551"/>
</dbReference>
<evidence type="ECO:0000256" key="8">
    <source>
        <dbReference type="SAM" id="MobiDB-lite"/>
    </source>
</evidence>
<dbReference type="AlphaFoldDB" id="A0A2T5GC53"/>
<evidence type="ECO:0000313" key="11">
    <source>
        <dbReference type="EMBL" id="PTQ53757.1"/>
    </source>
</evidence>
<feature type="binding site" description="axial binding residue" evidence="7">
    <location>
        <position position="97"/>
    </location>
    <ligand>
        <name>heme c</name>
        <dbReference type="ChEBI" id="CHEBI:61717"/>
    </ligand>
    <ligandPart>
        <name>Fe</name>
        <dbReference type="ChEBI" id="CHEBI:18248"/>
    </ligandPart>
</feature>
<comment type="caution">
    <text evidence="11">The sequence shown here is derived from an EMBL/GenBank/DDBJ whole genome shotgun (WGS) entry which is preliminary data.</text>
</comment>
<feature type="binding site" description="axial binding residue" evidence="7">
    <location>
        <position position="62"/>
    </location>
    <ligand>
        <name>heme c</name>
        <dbReference type="ChEBI" id="CHEBI:61717"/>
    </ligand>
    <ligandPart>
        <name>Fe</name>
        <dbReference type="ChEBI" id="CHEBI:18248"/>
    </ligandPart>
</feature>
<gene>
    <name evidence="11" type="ORF">HSCHL_1525</name>
</gene>
<evidence type="ECO:0000313" key="12">
    <source>
        <dbReference type="Proteomes" id="UP000244180"/>
    </source>
</evidence>
<dbReference type="GO" id="GO:0020037">
    <property type="term" value="F:heme binding"/>
    <property type="evidence" value="ECO:0007669"/>
    <property type="project" value="InterPro"/>
</dbReference>
<accession>A0A2T5GC53</accession>
<keyword evidence="2 6" id="KW-0349">Heme</keyword>
<feature type="region of interest" description="Disordered" evidence="8">
    <location>
        <begin position="23"/>
        <end position="46"/>
    </location>
</feature>
<evidence type="ECO:0000256" key="9">
    <source>
        <dbReference type="SAM" id="SignalP"/>
    </source>
</evidence>
<organism evidence="11 12">
    <name type="scientific">Hydrogenibacillus schlegelii</name>
    <name type="common">Bacillus schlegelii</name>
    <dbReference type="NCBI Taxonomy" id="1484"/>
    <lineage>
        <taxon>Bacteria</taxon>
        <taxon>Bacillati</taxon>
        <taxon>Bacillota</taxon>
        <taxon>Bacilli</taxon>
        <taxon>Bacillales</taxon>
        <taxon>Bacillales Family X. Incertae Sedis</taxon>
        <taxon>Hydrogenibacillus</taxon>
    </lineage>
</organism>
<keyword evidence="5 7" id="KW-0408">Iron</keyword>
<feature type="domain" description="Cytochrome c" evidence="10">
    <location>
        <begin position="45"/>
        <end position="118"/>
    </location>
</feature>
<dbReference type="InterPro" id="IPR009056">
    <property type="entry name" value="Cyt_c-like_dom"/>
</dbReference>
<keyword evidence="1" id="KW-0813">Transport</keyword>
<name>A0A2T5GC53_HYDSH</name>
<feature type="compositionally biased region" description="Gly residues" evidence="8">
    <location>
        <begin position="23"/>
        <end position="43"/>
    </location>
</feature>
<dbReference type="GO" id="GO:0005506">
    <property type="term" value="F:iron ion binding"/>
    <property type="evidence" value="ECO:0007669"/>
    <property type="project" value="InterPro"/>
</dbReference>
<dbReference type="InterPro" id="IPR012218">
    <property type="entry name" value="Cyt_c_BACSU-c550-type"/>
</dbReference>
<dbReference type="PROSITE" id="PS51007">
    <property type="entry name" value="CYTC"/>
    <property type="match status" value="1"/>
</dbReference>
<dbReference type="NCBIfam" id="NF045774">
    <property type="entry name" value="cytochro_C551"/>
    <property type="match status" value="1"/>
</dbReference>
<evidence type="ECO:0000256" key="6">
    <source>
        <dbReference type="PIRSR" id="PIRSR000025-1"/>
    </source>
</evidence>
<dbReference type="Gene3D" id="1.10.760.10">
    <property type="entry name" value="Cytochrome c-like domain"/>
    <property type="match status" value="1"/>
</dbReference>
<evidence type="ECO:0000256" key="5">
    <source>
        <dbReference type="ARBA" id="ARBA00023004"/>
    </source>
</evidence>
<keyword evidence="4" id="KW-0249">Electron transport</keyword>
<keyword evidence="3 7" id="KW-0479">Metal-binding</keyword>
<proteinExistence type="predicted"/>
<reference evidence="11 12" key="1">
    <citation type="submission" date="2017-08" db="EMBL/GenBank/DDBJ databases">
        <title>Burning lignite coal seam in the remote Altai Mountains harbors a hydrogen-driven thermophilic microbial community.</title>
        <authorList>
            <person name="Kadnikov V.V."/>
            <person name="Mardanov A.V."/>
            <person name="Ivasenko D."/>
            <person name="Beletsky A.V."/>
            <person name="Karnachuk O.V."/>
            <person name="Ravin N.V."/>
        </authorList>
    </citation>
    <scope>NUCLEOTIDE SEQUENCE [LARGE SCALE GENOMIC DNA]</scope>
    <source>
        <strain evidence="11">AL33</strain>
    </source>
</reference>
<feature type="binding site" description="covalent" evidence="6">
    <location>
        <position position="58"/>
    </location>
    <ligand>
        <name>heme c</name>
        <dbReference type="ChEBI" id="CHEBI:61717"/>
    </ligand>
</feature>
<keyword evidence="9" id="KW-0732">Signal</keyword>
<feature type="binding site" description="covalent" evidence="6">
    <location>
        <position position="61"/>
    </location>
    <ligand>
        <name>heme c</name>
        <dbReference type="ChEBI" id="CHEBI:61717"/>
    </ligand>
</feature>
<dbReference type="PANTHER" id="PTHR37823:SF4">
    <property type="entry name" value="MENAQUINOL-CYTOCHROME C REDUCTASE CYTOCHROME B_C SUBUNIT"/>
    <property type="match status" value="1"/>
</dbReference>
<evidence type="ECO:0000256" key="4">
    <source>
        <dbReference type="ARBA" id="ARBA00022982"/>
    </source>
</evidence>
<dbReference type="GO" id="GO:0016020">
    <property type="term" value="C:membrane"/>
    <property type="evidence" value="ECO:0007669"/>
    <property type="project" value="InterPro"/>
</dbReference>
<evidence type="ECO:0000259" key="10">
    <source>
        <dbReference type="PROSITE" id="PS51007"/>
    </source>
</evidence>
<dbReference type="PROSITE" id="PS51257">
    <property type="entry name" value="PROKAR_LIPOPROTEIN"/>
    <property type="match status" value="1"/>
</dbReference>
<dbReference type="EMBL" id="PEBV01000011">
    <property type="protein sequence ID" value="PTQ53757.1"/>
    <property type="molecule type" value="Genomic_DNA"/>
</dbReference>
<evidence type="ECO:0000256" key="3">
    <source>
        <dbReference type="ARBA" id="ARBA00022723"/>
    </source>
</evidence>
<feature type="signal peptide" evidence="9">
    <location>
        <begin position="1"/>
        <end position="18"/>
    </location>
</feature>
<dbReference type="Proteomes" id="UP000244180">
    <property type="component" value="Unassembled WGS sequence"/>
</dbReference>
<sequence>MWMRKRLLVLAGSALILAAAGCGGGQSGGGQTEGGQTGTGTATGGATAQAESLFKSTCASCHGQDLSGGLGPDLRQVGARLSEDEILSIIENGKGTMPGGLLKGDDAKAVAAWLAEKK</sequence>
<dbReference type="Pfam" id="PF13442">
    <property type="entry name" value="Cytochrome_CBB3"/>
    <property type="match status" value="1"/>
</dbReference>
<dbReference type="InterPro" id="IPR036909">
    <property type="entry name" value="Cyt_c-like_dom_sf"/>
</dbReference>
<dbReference type="GO" id="GO:0009055">
    <property type="term" value="F:electron transfer activity"/>
    <property type="evidence" value="ECO:0007669"/>
    <property type="project" value="InterPro"/>
</dbReference>
<evidence type="ECO:0000256" key="1">
    <source>
        <dbReference type="ARBA" id="ARBA00022448"/>
    </source>
</evidence>
<evidence type="ECO:0000256" key="7">
    <source>
        <dbReference type="PIRSR" id="PIRSR000025-2"/>
    </source>
</evidence>
<dbReference type="SUPFAM" id="SSF46626">
    <property type="entry name" value="Cytochrome c"/>
    <property type="match status" value="1"/>
</dbReference>
<dbReference type="InterPro" id="IPR051811">
    <property type="entry name" value="Cytochrome_c550/c551-like"/>
</dbReference>
<feature type="chain" id="PRO_5039375685" evidence="9">
    <location>
        <begin position="19"/>
        <end position="118"/>
    </location>
</feature>
<protein>
    <submittedName>
        <fullName evidence="11">Membrane-attached cytochrome c550</fullName>
    </submittedName>
</protein>
<comment type="PTM">
    <text evidence="6">Binds 1 heme c group covalently per subunit.</text>
</comment>
<dbReference type="PIRSF" id="PIRSF000025">
    <property type="entry name" value="Cytc_Bsub_c550"/>
    <property type="match status" value="1"/>
</dbReference>